<dbReference type="PROSITE" id="PS01227">
    <property type="entry name" value="UPF0012"/>
    <property type="match status" value="1"/>
</dbReference>
<dbReference type="PANTHER" id="PTHR43674">
    <property type="entry name" value="NITRILASE C965.09-RELATED"/>
    <property type="match status" value="1"/>
</dbReference>
<accession>A0A934KEY5</accession>
<evidence type="ECO:0000256" key="1">
    <source>
        <dbReference type="ARBA" id="ARBA00010613"/>
    </source>
</evidence>
<keyword evidence="2 4" id="KW-0378">Hydrolase</keyword>
<proteinExistence type="inferred from homology"/>
<dbReference type="EMBL" id="JAEKNR010000228">
    <property type="protein sequence ID" value="MBJ7600915.1"/>
    <property type="molecule type" value="Genomic_DNA"/>
</dbReference>
<dbReference type="PANTHER" id="PTHR43674:SF16">
    <property type="entry name" value="CARBON-NITROGEN FAMILY, PUTATIVE (AFU_ORTHOLOGUE AFUA_5G02350)-RELATED"/>
    <property type="match status" value="1"/>
</dbReference>
<dbReference type="CDD" id="cd07197">
    <property type="entry name" value="nitrilase"/>
    <property type="match status" value="1"/>
</dbReference>
<evidence type="ECO:0000313" key="5">
    <source>
        <dbReference type="Proteomes" id="UP000612893"/>
    </source>
</evidence>
<comment type="similarity">
    <text evidence="1">Belongs to the carbon-nitrogen hydrolase superfamily. NIT1/NIT2 family.</text>
</comment>
<dbReference type="SUPFAM" id="SSF56317">
    <property type="entry name" value="Carbon-nitrogen hydrolase"/>
    <property type="match status" value="1"/>
</dbReference>
<dbReference type="InterPro" id="IPR003010">
    <property type="entry name" value="C-N_Hydrolase"/>
</dbReference>
<dbReference type="Pfam" id="PF00795">
    <property type="entry name" value="CN_hydrolase"/>
    <property type="match status" value="1"/>
</dbReference>
<gene>
    <name evidence="4" type="ORF">JF922_22960</name>
</gene>
<evidence type="ECO:0000256" key="2">
    <source>
        <dbReference type="ARBA" id="ARBA00022801"/>
    </source>
</evidence>
<dbReference type="InterPro" id="IPR001110">
    <property type="entry name" value="UPF0012_CS"/>
</dbReference>
<dbReference type="AlphaFoldDB" id="A0A934KEY5"/>
<dbReference type="InterPro" id="IPR050345">
    <property type="entry name" value="Aliph_Amidase/BUP"/>
</dbReference>
<protein>
    <submittedName>
        <fullName evidence="4">Carbon-nitrogen hydrolase family protein</fullName>
    </submittedName>
</protein>
<comment type="caution">
    <text evidence="4">The sequence shown here is derived from an EMBL/GenBank/DDBJ whole genome shotgun (WGS) entry which is preliminary data.</text>
</comment>
<dbReference type="Proteomes" id="UP000612893">
    <property type="component" value="Unassembled WGS sequence"/>
</dbReference>
<dbReference type="GO" id="GO:0016787">
    <property type="term" value="F:hydrolase activity"/>
    <property type="evidence" value="ECO:0007669"/>
    <property type="project" value="UniProtKB-KW"/>
</dbReference>
<feature type="domain" description="CN hydrolase" evidence="3">
    <location>
        <begin position="5"/>
        <end position="264"/>
    </location>
</feature>
<keyword evidence="5" id="KW-1185">Reference proteome</keyword>
<reference evidence="4" key="1">
    <citation type="submission" date="2020-10" db="EMBL/GenBank/DDBJ databases">
        <title>Ca. Dormibacterota MAGs.</title>
        <authorList>
            <person name="Montgomery K."/>
        </authorList>
    </citation>
    <scope>NUCLEOTIDE SEQUENCE [LARGE SCALE GENOMIC DNA]</scope>
    <source>
        <strain evidence="4">SC8812_S17_10</strain>
    </source>
</reference>
<dbReference type="InterPro" id="IPR036526">
    <property type="entry name" value="C-N_Hydrolase_sf"/>
</dbReference>
<dbReference type="RefSeq" id="WP_338204900.1">
    <property type="nucleotide sequence ID" value="NZ_JAEKNR010000228.1"/>
</dbReference>
<name>A0A934KEY5_9BACT</name>
<dbReference type="Gene3D" id="3.60.110.10">
    <property type="entry name" value="Carbon-nitrogen hydrolase"/>
    <property type="match status" value="1"/>
</dbReference>
<evidence type="ECO:0000313" key="4">
    <source>
        <dbReference type="EMBL" id="MBJ7600915.1"/>
    </source>
</evidence>
<dbReference type="PROSITE" id="PS50263">
    <property type="entry name" value="CN_HYDROLASE"/>
    <property type="match status" value="1"/>
</dbReference>
<evidence type="ECO:0000259" key="3">
    <source>
        <dbReference type="PROSITE" id="PS50263"/>
    </source>
</evidence>
<sequence length="332" mass="36724">MATEVVFGAANVQIKHDKRQNLRRFLELIEEAASQQVDLLVLPEVGLQGYADFALAPGSEARADQKQYYFREAEPIPGPSTEVIRAAAERHGMYVQLGMAESTLHGNAIFNSTALISPDGVVAVYRKMHNQFEFPYFNAGEEAIVSDTPFGRLGSIICYDLCFPELLRAYALQGADLVLMSTAWPMRGHDRADDYHGWSMDLAAQANAFFNQMWLVVSNHCEKAVYSENVDYYGGSQIVDPYGKVVAYLADEEGLVVHRADLRQTVLDSRTKGFFGLNLLQDRRPEHYRALVDQGYRHPAPEVGHAVGVAAAHVGDGDGSRSQLTIPAATRD</sequence>
<organism evidence="4 5">
    <name type="scientific">Candidatus Nephthysia bennettiae</name>
    <dbReference type="NCBI Taxonomy" id="3127016"/>
    <lineage>
        <taxon>Bacteria</taxon>
        <taxon>Bacillati</taxon>
        <taxon>Candidatus Dormiibacterota</taxon>
        <taxon>Candidatus Dormibacteria</taxon>
        <taxon>Candidatus Dormibacterales</taxon>
        <taxon>Candidatus Dormibacteraceae</taxon>
        <taxon>Candidatus Nephthysia</taxon>
    </lineage>
</organism>